<evidence type="ECO:0000256" key="1">
    <source>
        <dbReference type="SAM" id="MobiDB-lite"/>
    </source>
</evidence>
<evidence type="ECO:0000313" key="4">
    <source>
        <dbReference type="EMBL" id="KZT63867.1"/>
    </source>
</evidence>
<reference evidence="4 5" key="1">
    <citation type="journal article" date="2016" name="Mol. Biol. Evol.">
        <title>Comparative Genomics of Early-Diverging Mushroom-Forming Fungi Provides Insights into the Origins of Lignocellulose Decay Capabilities.</title>
        <authorList>
            <person name="Nagy L.G."/>
            <person name="Riley R."/>
            <person name="Tritt A."/>
            <person name="Adam C."/>
            <person name="Daum C."/>
            <person name="Floudas D."/>
            <person name="Sun H."/>
            <person name="Yadav J.S."/>
            <person name="Pangilinan J."/>
            <person name="Larsson K.H."/>
            <person name="Matsuura K."/>
            <person name="Barry K."/>
            <person name="Labutti K."/>
            <person name="Kuo R."/>
            <person name="Ohm R.A."/>
            <person name="Bhattacharya S.S."/>
            <person name="Shirouzu T."/>
            <person name="Yoshinaga Y."/>
            <person name="Martin F.M."/>
            <person name="Grigoriev I.V."/>
            <person name="Hibbett D.S."/>
        </authorList>
    </citation>
    <scope>NUCLEOTIDE SEQUENCE [LARGE SCALE GENOMIC DNA]</scope>
    <source>
        <strain evidence="4 5">L-15889</strain>
    </source>
</reference>
<feature type="signal peptide" evidence="3">
    <location>
        <begin position="1"/>
        <end position="17"/>
    </location>
</feature>
<keyword evidence="5" id="KW-1185">Reference proteome</keyword>
<keyword evidence="2" id="KW-1133">Transmembrane helix</keyword>
<keyword evidence="2" id="KW-0472">Membrane</keyword>
<gene>
    <name evidence="4" type="ORF">DAEQUDRAFT_815386</name>
</gene>
<dbReference type="AlphaFoldDB" id="A0A165L1C3"/>
<sequence length="460" mass="49650">MPTIRFLLTWIGAGALTELLVRKFKVFPLGQVVLHGFTTWSSRRYGLIDAPGVRGCEESNHTIQLSSTATNAEPPSSLPALTAPTVFSNLTISAFLPKVLHEELEIAPTAPTVPPVLSLDIAVTAPVPLEPLSFLLLGQSGSGHTGNSSSVSSPGQSQLEVTPEHVSLGMNSADIFMHSASLWLGLVSILLGFVYIVCLAISKTVLPQDDVNRSTASRDPSETEQRLQQWVRRANRISDRQASCDGRLVDLSVNRQAQSIDGTSSPDAAQNDRVGSQNVPVEPTPAAPQVGSTAPRPPPVRQPGTSHTPASPGVPNDDAVPRTAANAEDRELLELLMNPAIYEMVFHADGDRQDPSGDDRLPGPTIAPTEAPSTLAPTLGTIDGGGKAEASSSSCCNKWELWITAEPARLESYFVGDLVPISRRRYARVRVLVVEDWLSERETERATARFWLFRWLSPRI</sequence>
<feature type="region of interest" description="Disordered" evidence="1">
    <location>
        <begin position="349"/>
        <end position="377"/>
    </location>
</feature>
<organism evidence="4 5">
    <name type="scientific">Daedalea quercina L-15889</name>
    <dbReference type="NCBI Taxonomy" id="1314783"/>
    <lineage>
        <taxon>Eukaryota</taxon>
        <taxon>Fungi</taxon>
        <taxon>Dikarya</taxon>
        <taxon>Basidiomycota</taxon>
        <taxon>Agaricomycotina</taxon>
        <taxon>Agaricomycetes</taxon>
        <taxon>Polyporales</taxon>
        <taxon>Fomitopsis</taxon>
    </lineage>
</organism>
<keyword evidence="2" id="KW-0812">Transmembrane</keyword>
<protein>
    <submittedName>
        <fullName evidence="4">Uncharacterized protein</fullName>
    </submittedName>
</protein>
<feature type="compositionally biased region" description="Polar residues" evidence="1">
    <location>
        <begin position="257"/>
        <end position="279"/>
    </location>
</feature>
<accession>A0A165L1C3</accession>
<proteinExistence type="predicted"/>
<feature type="chain" id="PRO_5007861313" evidence="3">
    <location>
        <begin position="18"/>
        <end position="460"/>
    </location>
</feature>
<dbReference type="Proteomes" id="UP000076727">
    <property type="component" value="Unassembled WGS sequence"/>
</dbReference>
<feature type="region of interest" description="Disordered" evidence="1">
    <location>
        <begin position="257"/>
        <end position="321"/>
    </location>
</feature>
<keyword evidence="3" id="KW-0732">Signal</keyword>
<evidence type="ECO:0000256" key="3">
    <source>
        <dbReference type="SAM" id="SignalP"/>
    </source>
</evidence>
<evidence type="ECO:0000256" key="2">
    <source>
        <dbReference type="SAM" id="Phobius"/>
    </source>
</evidence>
<name>A0A165L1C3_9APHY</name>
<evidence type="ECO:0000313" key="5">
    <source>
        <dbReference type="Proteomes" id="UP000076727"/>
    </source>
</evidence>
<dbReference type="EMBL" id="KV429152">
    <property type="protein sequence ID" value="KZT63867.1"/>
    <property type="molecule type" value="Genomic_DNA"/>
</dbReference>
<feature type="compositionally biased region" description="Basic and acidic residues" evidence="1">
    <location>
        <begin position="349"/>
        <end position="361"/>
    </location>
</feature>
<feature type="transmembrane region" description="Helical" evidence="2">
    <location>
        <begin position="180"/>
        <end position="202"/>
    </location>
</feature>